<reference evidence="1 2" key="1">
    <citation type="submission" date="2018-11" db="EMBL/GenBank/DDBJ databases">
        <title>Genomes From Bacteria Associated with the Canine Oral Cavity: a Test Case for Automated Genome-Based Taxonomic Assignment.</title>
        <authorList>
            <person name="Coil D.A."/>
            <person name="Jospin G."/>
            <person name="Darling A.E."/>
            <person name="Wallis C."/>
            <person name="Davis I.J."/>
            <person name="Harris S."/>
            <person name="Eisen J.A."/>
            <person name="Holcombe L.J."/>
            <person name="O'Flynn C."/>
        </authorList>
    </citation>
    <scope>NUCLEOTIDE SEQUENCE [LARGE SCALE GENOMIC DNA]</scope>
    <source>
        <strain evidence="1 2">OH2822_COT-296</strain>
    </source>
</reference>
<evidence type="ECO:0000313" key="1">
    <source>
        <dbReference type="EMBL" id="RRD47387.1"/>
    </source>
</evidence>
<dbReference type="AlphaFoldDB" id="A0A3P1WNI6"/>
<gene>
    <name evidence="1" type="ORF">EII35_15005</name>
</gene>
<dbReference type="OrthoDB" id="3262730at2"/>
<accession>A0A3P1WNI6</accession>
<dbReference type="Proteomes" id="UP000280935">
    <property type="component" value="Unassembled WGS sequence"/>
</dbReference>
<sequence>MVDLEFSRDAAGVKAKESWHDADTFAIIGSESTRMTPRGAFSDSPLGEKLDGVVTLREVFTSFRLDVSNVILEFSDACAVLGSGTESAVSNMDSTEIRSSSEFKNIESRLGGEGG</sequence>
<protein>
    <submittedName>
        <fullName evidence="1">Uncharacterized protein</fullName>
    </submittedName>
</protein>
<proteinExistence type="predicted"/>
<comment type="caution">
    <text evidence="1">The sequence shown here is derived from an EMBL/GenBank/DDBJ whole genome shotgun (WGS) entry which is preliminary data.</text>
</comment>
<dbReference type="RefSeq" id="WP_125229271.1">
    <property type="nucleotide sequence ID" value="NZ_RQYT01000068.1"/>
</dbReference>
<dbReference type="EMBL" id="RQYT01000068">
    <property type="protein sequence ID" value="RRD47387.1"/>
    <property type="molecule type" value="Genomic_DNA"/>
</dbReference>
<evidence type="ECO:0000313" key="2">
    <source>
        <dbReference type="Proteomes" id="UP000280935"/>
    </source>
</evidence>
<organism evidence="1 2">
    <name type="scientific">Arachnia propionica</name>
    <dbReference type="NCBI Taxonomy" id="1750"/>
    <lineage>
        <taxon>Bacteria</taxon>
        <taxon>Bacillati</taxon>
        <taxon>Actinomycetota</taxon>
        <taxon>Actinomycetes</taxon>
        <taxon>Propionibacteriales</taxon>
        <taxon>Propionibacteriaceae</taxon>
        <taxon>Arachnia</taxon>
    </lineage>
</organism>
<name>A0A3P1WNI6_9ACTN</name>